<keyword evidence="10" id="KW-1185">Reference proteome</keyword>
<keyword evidence="4" id="KW-0131">Cell cycle</keyword>
<evidence type="ECO:0000313" key="9">
    <source>
        <dbReference type="EMBL" id="RLN39680.1"/>
    </source>
</evidence>
<dbReference type="SUPFAM" id="SSF47954">
    <property type="entry name" value="Cyclin-like"/>
    <property type="match status" value="2"/>
</dbReference>
<evidence type="ECO:0000313" key="10">
    <source>
        <dbReference type="Proteomes" id="UP000275267"/>
    </source>
</evidence>
<dbReference type="PANTHER" id="PTHR10177">
    <property type="entry name" value="CYCLINS"/>
    <property type="match status" value="1"/>
</dbReference>
<accession>A0A3L6THH7</accession>
<evidence type="ECO:0000259" key="7">
    <source>
        <dbReference type="SMART" id="SM00385"/>
    </source>
</evidence>
<dbReference type="Pfam" id="PF02984">
    <property type="entry name" value="Cyclin_C"/>
    <property type="match status" value="1"/>
</dbReference>
<dbReference type="InterPro" id="IPR039361">
    <property type="entry name" value="Cyclin"/>
</dbReference>
<feature type="compositionally biased region" description="Basic and acidic residues" evidence="6">
    <location>
        <begin position="133"/>
        <end position="153"/>
    </location>
</feature>
<feature type="region of interest" description="Disordered" evidence="6">
    <location>
        <begin position="20"/>
        <end position="154"/>
    </location>
</feature>
<keyword evidence="3 5" id="KW-0195">Cyclin</keyword>
<dbReference type="SMART" id="SM01332">
    <property type="entry name" value="Cyclin_C"/>
    <property type="match status" value="1"/>
</dbReference>
<evidence type="ECO:0000259" key="8">
    <source>
        <dbReference type="SMART" id="SM01332"/>
    </source>
</evidence>
<dbReference type="InterPro" id="IPR046965">
    <property type="entry name" value="Cyclin_A/B-like"/>
</dbReference>
<evidence type="ECO:0000256" key="5">
    <source>
        <dbReference type="RuleBase" id="RU000383"/>
    </source>
</evidence>
<dbReference type="GO" id="GO:0051301">
    <property type="term" value="P:cell division"/>
    <property type="evidence" value="ECO:0007669"/>
    <property type="project" value="UniProtKB-KW"/>
</dbReference>
<evidence type="ECO:0000256" key="3">
    <source>
        <dbReference type="ARBA" id="ARBA00023127"/>
    </source>
</evidence>
<dbReference type="PROSITE" id="PS00292">
    <property type="entry name" value="CYCLINS"/>
    <property type="match status" value="1"/>
</dbReference>
<dbReference type="OrthoDB" id="5590282at2759"/>
<dbReference type="InterPro" id="IPR036915">
    <property type="entry name" value="Cyclin-like_sf"/>
</dbReference>
<dbReference type="GO" id="GO:0044772">
    <property type="term" value="P:mitotic cell cycle phase transition"/>
    <property type="evidence" value="ECO:0007669"/>
    <property type="project" value="InterPro"/>
</dbReference>
<evidence type="ECO:0000256" key="2">
    <source>
        <dbReference type="ARBA" id="ARBA00022618"/>
    </source>
</evidence>
<dbReference type="GO" id="GO:0016538">
    <property type="term" value="F:cyclin-dependent protein serine/threonine kinase regulator activity"/>
    <property type="evidence" value="ECO:0007669"/>
    <property type="project" value="InterPro"/>
</dbReference>
<dbReference type="Proteomes" id="UP000275267">
    <property type="component" value="Unassembled WGS sequence"/>
</dbReference>
<sequence length="450" mass="50258">MGPYVSVTHMPPGVACGAAFPSVRMPATSPPPKFKSRQASPEGRNERRLVHSSPGRKTSKPQRKTKAAGSGIRIRTPEAEVMESKENAAHSAPPLRQSRGKRKALAELPANEWRDANGGSAPRPSKPRTRSAARAEAEAEEARKRLEAEDAARGADVTRLLDSKRQDAGAAQAAVAPYLGDIDRYLRSLEVEPLRRPSSDYFQKIQKDISPKMRAVLVDWLVEVADEFKLHAETLYLAVSYVDRFLTVNVVTRDKLQLLGVTALHVAAKYEETESSKMKVNRYTDITDHTYTKQQVVKMEADLLKSFNFQIGGPTVATFLRRFIASCLGGNRISSKKLESMCSYLAELSLLDHDCISYLPSVVAAACLFVARFTIRPKTHPWNLTLQHNTGYKVSDLQKSIFIIHELQLSIRCPDQKAIREKYEDPKFECVSRMASPREIPASFFEDCNK</sequence>
<evidence type="ECO:0000256" key="6">
    <source>
        <dbReference type="SAM" id="MobiDB-lite"/>
    </source>
</evidence>
<dbReference type="InterPro" id="IPR048258">
    <property type="entry name" value="Cyclins_cyclin-box"/>
</dbReference>
<dbReference type="InterPro" id="IPR013763">
    <property type="entry name" value="Cyclin-like_dom"/>
</dbReference>
<feature type="compositionally biased region" description="Basic and acidic residues" evidence="6">
    <location>
        <begin position="75"/>
        <end position="88"/>
    </location>
</feature>
<gene>
    <name evidence="9" type="ORF">C2845_PM01G07000</name>
</gene>
<evidence type="ECO:0000256" key="1">
    <source>
        <dbReference type="ARBA" id="ARBA00006955"/>
    </source>
</evidence>
<feature type="compositionally biased region" description="Basic residues" evidence="6">
    <location>
        <begin position="57"/>
        <end position="66"/>
    </location>
</feature>
<dbReference type="Gene3D" id="1.10.472.10">
    <property type="entry name" value="Cyclin-like"/>
    <property type="match status" value="2"/>
</dbReference>
<comment type="caution">
    <text evidence="9">The sequence shown here is derived from an EMBL/GenBank/DDBJ whole genome shotgun (WGS) entry which is preliminary data.</text>
</comment>
<protein>
    <submittedName>
        <fullName evidence="9">Cyclin-A3-1-like</fullName>
    </submittedName>
</protein>
<reference evidence="10" key="1">
    <citation type="journal article" date="2019" name="Nat. Commun.">
        <title>The genome of broomcorn millet.</title>
        <authorList>
            <person name="Zou C."/>
            <person name="Miki D."/>
            <person name="Li D."/>
            <person name="Tang Q."/>
            <person name="Xiao L."/>
            <person name="Rajput S."/>
            <person name="Deng P."/>
            <person name="Jia W."/>
            <person name="Huang R."/>
            <person name="Zhang M."/>
            <person name="Sun Y."/>
            <person name="Hu J."/>
            <person name="Fu X."/>
            <person name="Schnable P.S."/>
            <person name="Li F."/>
            <person name="Zhang H."/>
            <person name="Feng B."/>
            <person name="Zhu X."/>
            <person name="Liu R."/>
            <person name="Schnable J.C."/>
            <person name="Zhu J.-K."/>
            <person name="Zhang H."/>
        </authorList>
    </citation>
    <scope>NUCLEOTIDE SEQUENCE [LARGE SCALE GENOMIC DNA]</scope>
</reference>
<name>A0A3L6THH7_PANMI</name>
<proteinExistence type="inferred from homology"/>
<feature type="domain" description="Cyclin C-terminal" evidence="8">
    <location>
        <begin position="314"/>
        <end position="437"/>
    </location>
</feature>
<comment type="similarity">
    <text evidence="1">Belongs to the cyclin family. Cyclin AB subfamily.</text>
</comment>
<feature type="domain" description="Cyclin-like" evidence="7">
    <location>
        <begin position="219"/>
        <end position="305"/>
    </location>
</feature>
<dbReference type="EMBL" id="PQIB02000001">
    <property type="protein sequence ID" value="RLN39680.1"/>
    <property type="molecule type" value="Genomic_DNA"/>
</dbReference>
<dbReference type="PIRSF" id="PIRSF001771">
    <property type="entry name" value="Cyclin_A_B_D_E"/>
    <property type="match status" value="1"/>
</dbReference>
<dbReference type="FunFam" id="1.10.472.10:FF:000167">
    <property type="entry name" value="Mitotic cyclin 6"/>
    <property type="match status" value="1"/>
</dbReference>
<dbReference type="Pfam" id="PF00134">
    <property type="entry name" value="Cyclin_N"/>
    <property type="match status" value="1"/>
</dbReference>
<feature type="domain" description="Cyclin-like" evidence="7">
    <location>
        <begin position="318"/>
        <end position="406"/>
    </location>
</feature>
<keyword evidence="2" id="KW-0132">Cell division</keyword>
<evidence type="ECO:0000256" key="4">
    <source>
        <dbReference type="ARBA" id="ARBA00023306"/>
    </source>
</evidence>
<dbReference type="AlphaFoldDB" id="A0A3L6THH7"/>
<dbReference type="SMART" id="SM00385">
    <property type="entry name" value="CYCLIN"/>
    <property type="match status" value="2"/>
</dbReference>
<dbReference type="STRING" id="4540.A0A3L6THH7"/>
<dbReference type="InterPro" id="IPR004367">
    <property type="entry name" value="Cyclin_C-dom"/>
</dbReference>
<dbReference type="InterPro" id="IPR006671">
    <property type="entry name" value="Cyclin_N"/>
</dbReference>
<dbReference type="FunFam" id="1.10.472.10:FF:000013">
    <property type="entry name" value="Cyclin A1"/>
    <property type="match status" value="1"/>
</dbReference>
<organism evidence="9 10">
    <name type="scientific">Panicum miliaceum</name>
    <name type="common">Proso millet</name>
    <name type="synonym">Broomcorn millet</name>
    <dbReference type="NCBI Taxonomy" id="4540"/>
    <lineage>
        <taxon>Eukaryota</taxon>
        <taxon>Viridiplantae</taxon>
        <taxon>Streptophyta</taxon>
        <taxon>Embryophyta</taxon>
        <taxon>Tracheophyta</taxon>
        <taxon>Spermatophyta</taxon>
        <taxon>Magnoliopsida</taxon>
        <taxon>Liliopsida</taxon>
        <taxon>Poales</taxon>
        <taxon>Poaceae</taxon>
        <taxon>PACMAD clade</taxon>
        <taxon>Panicoideae</taxon>
        <taxon>Panicodae</taxon>
        <taxon>Paniceae</taxon>
        <taxon>Panicinae</taxon>
        <taxon>Panicum</taxon>
        <taxon>Panicum sect. Panicum</taxon>
    </lineage>
</organism>